<organism evidence="10 11">
    <name type="scientific">Thermococcus onnurineus (strain NA1)</name>
    <dbReference type="NCBI Taxonomy" id="523850"/>
    <lineage>
        <taxon>Archaea</taxon>
        <taxon>Methanobacteriati</taxon>
        <taxon>Methanobacteriota</taxon>
        <taxon>Thermococci</taxon>
        <taxon>Thermococcales</taxon>
        <taxon>Thermococcaceae</taxon>
        <taxon>Thermococcus</taxon>
    </lineage>
</organism>
<evidence type="ECO:0000256" key="3">
    <source>
        <dbReference type="ARBA" id="ARBA00022723"/>
    </source>
</evidence>
<dbReference type="InterPro" id="IPR013482">
    <property type="entry name" value="Molybde_CF_guanTrfase"/>
</dbReference>
<keyword evidence="3 8" id="KW-0479">Metal-binding</keyword>
<dbReference type="InterPro" id="IPR025877">
    <property type="entry name" value="MobA-like_NTP_Trfase"/>
</dbReference>
<dbReference type="InterPro" id="IPR029044">
    <property type="entry name" value="Nucleotide-diphossugar_trans"/>
</dbReference>
<dbReference type="GO" id="GO:0006777">
    <property type="term" value="P:Mo-molybdopterin cofactor biosynthetic process"/>
    <property type="evidence" value="ECO:0007669"/>
    <property type="project" value="UniProtKB-KW"/>
</dbReference>
<keyword evidence="5 8" id="KW-0460">Magnesium</keyword>
<protein>
    <recommendedName>
        <fullName evidence="8">Probable molybdenum cofactor guanylyltransferase</fullName>
        <shortName evidence="8">MoCo guanylyltransferase</shortName>
        <ecNumber evidence="8">2.7.7.77</ecNumber>
    </recommendedName>
    <alternativeName>
        <fullName evidence="8">GTP:molybdopterin guanylyltransferase</fullName>
    </alternativeName>
    <alternativeName>
        <fullName evidence="8">Mo-MPT guanylyltransferase</fullName>
    </alternativeName>
    <alternativeName>
        <fullName evidence="8">Molybdopterin guanylyltransferase</fullName>
    </alternativeName>
    <alternativeName>
        <fullName evidence="8">Molybdopterin-guanine dinucleotide synthase</fullName>
        <shortName evidence="8">MGD synthase</shortName>
    </alternativeName>
</protein>
<evidence type="ECO:0000256" key="1">
    <source>
        <dbReference type="ARBA" id="ARBA00022490"/>
    </source>
</evidence>
<comment type="catalytic activity">
    <reaction evidence="8">
        <text>Mo-molybdopterin + GTP + H(+) = Mo-molybdopterin guanine dinucleotide + diphosphate</text>
        <dbReference type="Rhea" id="RHEA:34243"/>
        <dbReference type="ChEBI" id="CHEBI:15378"/>
        <dbReference type="ChEBI" id="CHEBI:33019"/>
        <dbReference type="ChEBI" id="CHEBI:37565"/>
        <dbReference type="ChEBI" id="CHEBI:71302"/>
        <dbReference type="ChEBI" id="CHEBI:71310"/>
        <dbReference type="EC" id="2.7.7.77"/>
    </reaction>
</comment>
<dbReference type="SUPFAM" id="SSF53448">
    <property type="entry name" value="Nucleotide-diphospho-sugar transferases"/>
    <property type="match status" value="1"/>
</dbReference>
<dbReference type="EC" id="2.7.7.77" evidence="8"/>
<keyword evidence="6 8" id="KW-0342">GTP-binding</keyword>
<keyword evidence="7 8" id="KW-0501">Molybdenum cofactor biosynthesis</keyword>
<feature type="binding site" evidence="8">
    <location>
        <position position="92"/>
    </location>
    <ligand>
        <name>Mg(2+)</name>
        <dbReference type="ChEBI" id="CHEBI:18420"/>
    </ligand>
</feature>
<dbReference type="AlphaFoldDB" id="B6YTY0"/>
<comment type="subcellular location">
    <subcellularLocation>
        <location evidence="8">Cytoplasm</location>
    </subcellularLocation>
</comment>
<evidence type="ECO:0000256" key="7">
    <source>
        <dbReference type="ARBA" id="ARBA00023150"/>
    </source>
</evidence>
<evidence type="ECO:0000256" key="5">
    <source>
        <dbReference type="ARBA" id="ARBA00022842"/>
    </source>
</evidence>
<dbReference type="PANTHER" id="PTHR19136:SF81">
    <property type="entry name" value="MOLYBDENUM COFACTOR GUANYLYLTRANSFERASE"/>
    <property type="match status" value="1"/>
</dbReference>
<dbReference type="STRING" id="523850.TON_1581"/>
<dbReference type="HAMAP" id="MF_00316">
    <property type="entry name" value="MobA"/>
    <property type="match status" value="1"/>
</dbReference>
<dbReference type="RefSeq" id="WP_012572543.1">
    <property type="nucleotide sequence ID" value="NC_011529.1"/>
</dbReference>
<feature type="binding site" evidence="8">
    <location>
        <position position="92"/>
    </location>
    <ligand>
        <name>GTP</name>
        <dbReference type="ChEBI" id="CHEBI:37565"/>
    </ligand>
</feature>
<dbReference type="EMBL" id="CP000855">
    <property type="protein sequence ID" value="ACJ17071.1"/>
    <property type="molecule type" value="Genomic_DNA"/>
</dbReference>
<evidence type="ECO:0000256" key="2">
    <source>
        <dbReference type="ARBA" id="ARBA00022679"/>
    </source>
</evidence>
<evidence type="ECO:0000256" key="4">
    <source>
        <dbReference type="ARBA" id="ARBA00022741"/>
    </source>
</evidence>
<comment type="caution">
    <text evidence="8">Lacks conserved residue(s) required for the propagation of feature annotation.</text>
</comment>
<sequence>MIGAVLAGGRSKRFGGNKLLYRIDGKPLILHTIERLESANEIEEVVIVASPENAEKLKTFGYQVLVDELLVGPIGGIYTALGLGDAFVTAGDMPRIVPEFVDYIIKYFHKSRKAVCVPRWINGHIEPLHAAYSMGFLDIIEEQLALEEYMIKRAIEKANVCYLTIEKVPFEWRESFFNVNRKDDLRKLGIPEPLV</sequence>
<keyword evidence="4 8" id="KW-0547">Nucleotide-binding</keyword>
<dbReference type="OrthoDB" id="28434at2157"/>
<keyword evidence="1 8" id="KW-0963">Cytoplasm</keyword>
<reference evidence="10 11" key="1">
    <citation type="journal article" date="2008" name="J. Bacteriol.">
        <title>The complete genome sequence of Thermococcus onnurineus NA1 reveals a mixed heterotrophic and carboxydotrophic metabolism.</title>
        <authorList>
            <person name="Lee H.S."/>
            <person name="Kang S.G."/>
            <person name="Bae S.S."/>
            <person name="Lim J.K."/>
            <person name="Cho Y."/>
            <person name="Kim Y.J."/>
            <person name="Jeon J.H."/>
            <person name="Cha S.S."/>
            <person name="Kwon K.K."/>
            <person name="Kim H.T."/>
            <person name="Park C.J."/>
            <person name="Lee H.W."/>
            <person name="Kim S.I."/>
            <person name="Chun J."/>
            <person name="Colwell R.R."/>
            <person name="Kim S.J."/>
            <person name="Lee J.H."/>
        </authorList>
    </citation>
    <scope>NUCLEOTIDE SEQUENCE [LARGE SCALE GENOMIC DNA]</scope>
    <source>
        <strain evidence="10 11">NA1</strain>
    </source>
</reference>
<comment type="cofactor">
    <cofactor evidence="8">
        <name>Mg(2+)</name>
        <dbReference type="ChEBI" id="CHEBI:18420"/>
    </cofactor>
</comment>
<dbReference type="CDD" id="cd02503">
    <property type="entry name" value="MobA"/>
    <property type="match status" value="1"/>
</dbReference>
<dbReference type="GO" id="GO:0061603">
    <property type="term" value="F:molybdenum cofactor guanylyltransferase activity"/>
    <property type="evidence" value="ECO:0007669"/>
    <property type="project" value="UniProtKB-EC"/>
</dbReference>
<evidence type="ECO:0000313" key="10">
    <source>
        <dbReference type="EMBL" id="ACJ17071.1"/>
    </source>
</evidence>
<dbReference type="HOGENOM" id="CLU_055597_2_2_2"/>
<feature type="binding site" evidence="8">
    <location>
        <position position="67"/>
    </location>
    <ligand>
        <name>GTP</name>
        <dbReference type="ChEBI" id="CHEBI:37565"/>
    </ligand>
</feature>
<dbReference type="GO" id="GO:0005525">
    <property type="term" value="F:GTP binding"/>
    <property type="evidence" value="ECO:0007669"/>
    <property type="project" value="UniProtKB-UniRule"/>
</dbReference>
<dbReference type="PANTHER" id="PTHR19136">
    <property type="entry name" value="MOLYBDENUM COFACTOR GUANYLYLTRANSFERASE"/>
    <property type="match status" value="1"/>
</dbReference>
<comment type="similarity">
    <text evidence="8">Belongs to the MobA family.</text>
</comment>
<evidence type="ECO:0000256" key="8">
    <source>
        <dbReference type="HAMAP-Rule" id="MF_00316"/>
    </source>
</evidence>
<gene>
    <name evidence="8" type="primary">mobA</name>
    <name evidence="10" type="ordered locus">TON_1581</name>
</gene>
<evidence type="ECO:0000313" key="11">
    <source>
        <dbReference type="Proteomes" id="UP000002727"/>
    </source>
</evidence>
<evidence type="ECO:0000259" key="9">
    <source>
        <dbReference type="Pfam" id="PF12804"/>
    </source>
</evidence>
<name>B6YTY0_THEON</name>
<comment type="domain">
    <text evidence="8">The N-terminal domain determines nucleotide recognition and specific binding, while the C-terminal domain determines the specific binding to the target protein.</text>
</comment>
<feature type="binding site" evidence="8">
    <location>
        <position position="18"/>
    </location>
    <ligand>
        <name>GTP</name>
        <dbReference type="ChEBI" id="CHEBI:37565"/>
    </ligand>
</feature>
<keyword evidence="11" id="KW-1185">Reference proteome</keyword>
<accession>B6YTY0</accession>
<dbReference type="PATRIC" id="fig|523850.10.peg.1594"/>
<dbReference type="NCBIfam" id="NF001457">
    <property type="entry name" value="PRK00317.1-3"/>
    <property type="match status" value="1"/>
</dbReference>
<proteinExistence type="inferred from homology"/>
<feature type="domain" description="MobA-like NTP transferase" evidence="9">
    <location>
        <begin position="3"/>
        <end position="143"/>
    </location>
</feature>
<evidence type="ECO:0000256" key="6">
    <source>
        <dbReference type="ARBA" id="ARBA00023134"/>
    </source>
</evidence>
<dbReference type="GO" id="GO:0005737">
    <property type="term" value="C:cytoplasm"/>
    <property type="evidence" value="ECO:0007669"/>
    <property type="project" value="UniProtKB-SubCell"/>
</dbReference>
<keyword evidence="2 8" id="KW-0808">Transferase</keyword>
<feature type="binding site" evidence="8">
    <location>
        <begin position="6"/>
        <end position="8"/>
    </location>
    <ligand>
        <name>GTP</name>
        <dbReference type="ChEBI" id="CHEBI:37565"/>
    </ligand>
</feature>
<dbReference type="Proteomes" id="UP000002727">
    <property type="component" value="Chromosome"/>
</dbReference>
<dbReference type="eggNOG" id="arCOG01872">
    <property type="taxonomic scope" value="Archaea"/>
</dbReference>
<dbReference type="GeneID" id="7018620"/>
<comment type="function">
    <text evidence="8">Transfers a GMP moiety from GTP to Mo-molybdopterin (Mo-MPT) cofactor (Moco or molybdenum cofactor) to form Mo-molybdopterin guanine dinucleotide (Mo-MGD) cofactor.</text>
</comment>
<dbReference type="GO" id="GO:0046872">
    <property type="term" value="F:metal ion binding"/>
    <property type="evidence" value="ECO:0007669"/>
    <property type="project" value="UniProtKB-KW"/>
</dbReference>
<dbReference type="Gene3D" id="3.90.550.10">
    <property type="entry name" value="Spore Coat Polysaccharide Biosynthesis Protein SpsA, Chain A"/>
    <property type="match status" value="1"/>
</dbReference>
<dbReference type="KEGG" id="ton:TON_1581"/>
<dbReference type="Pfam" id="PF12804">
    <property type="entry name" value="NTP_transf_3"/>
    <property type="match status" value="1"/>
</dbReference>